<sequence length="381" mass="42483">MRGRGLPKRQVRCARGGDEREWYVVEREHSRRADPPAPAELAVVIPTLEEEARLWRVLRALRAQRGVRLEVVVADGGSTDATCQVAREAGARVVRAPRGRGRQMNAGARACQAEWLLFLHADSVPADPDLLRDALEQMRREEARAPGAVVGHFALVFEGAGRREWPGFYRGLERKSALNRSNTTHGDQGLWMRRSWFEALGGFDEELGFLEDQRLIATLEARGGHRVTLGGYLKTSTRRFAAEGVAASYLNMALILMAEAAGLEAFWQEALSVYPGQHQAVALKPVRRLGAFVGALAGLGSRERRAAIRELRGLAERQLWQVPFWLDVRLWPASHGPTPLTSAWDGLVARCLCLCSARGADVKCRPERWERDEEDVRCRGL</sequence>
<keyword evidence="3" id="KW-0328">Glycosyltransferase</keyword>
<evidence type="ECO:0000313" key="7">
    <source>
        <dbReference type="EMBL" id="RAL21176.1"/>
    </source>
</evidence>
<dbReference type="Pfam" id="PF00535">
    <property type="entry name" value="Glycos_transf_2"/>
    <property type="match status" value="1"/>
</dbReference>
<accession>A0A328C5A8</accession>
<proteinExistence type="predicted"/>
<keyword evidence="2" id="KW-1003">Cell membrane</keyword>
<evidence type="ECO:0000256" key="5">
    <source>
        <dbReference type="ARBA" id="ARBA00023136"/>
    </source>
</evidence>
<protein>
    <submittedName>
        <fullName evidence="7">Glycosyl transferase family 2</fullName>
    </submittedName>
</protein>
<name>A0A328C5A8_9DELT</name>
<keyword evidence="5" id="KW-0472">Membrane</keyword>
<evidence type="ECO:0000256" key="1">
    <source>
        <dbReference type="ARBA" id="ARBA00004236"/>
    </source>
</evidence>
<dbReference type="PANTHER" id="PTHR43646">
    <property type="entry name" value="GLYCOSYLTRANSFERASE"/>
    <property type="match status" value="1"/>
</dbReference>
<evidence type="ECO:0000313" key="8">
    <source>
        <dbReference type="Proteomes" id="UP000249169"/>
    </source>
</evidence>
<comment type="subcellular location">
    <subcellularLocation>
        <location evidence="1">Cell membrane</location>
    </subcellularLocation>
</comment>
<dbReference type="InterPro" id="IPR001173">
    <property type="entry name" value="Glyco_trans_2-like"/>
</dbReference>
<evidence type="ECO:0000256" key="2">
    <source>
        <dbReference type="ARBA" id="ARBA00022475"/>
    </source>
</evidence>
<dbReference type="PANTHER" id="PTHR43646:SF2">
    <property type="entry name" value="GLYCOSYLTRANSFERASE 2-LIKE DOMAIN-CONTAINING PROTEIN"/>
    <property type="match status" value="1"/>
</dbReference>
<feature type="domain" description="Glycosyltransferase 2-like" evidence="6">
    <location>
        <begin position="43"/>
        <end position="200"/>
    </location>
</feature>
<evidence type="ECO:0000256" key="4">
    <source>
        <dbReference type="ARBA" id="ARBA00022679"/>
    </source>
</evidence>
<evidence type="ECO:0000256" key="3">
    <source>
        <dbReference type="ARBA" id="ARBA00022676"/>
    </source>
</evidence>
<evidence type="ECO:0000259" key="6">
    <source>
        <dbReference type="Pfam" id="PF00535"/>
    </source>
</evidence>
<dbReference type="SUPFAM" id="SSF53448">
    <property type="entry name" value="Nucleotide-diphospho-sugar transferases"/>
    <property type="match status" value="1"/>
</dbReference>
<reference evidence="7 8" key="1">
    <citation type="submission" date="2018-05" db="EMBL/GenBank/DDBJ databases">
        <title>Lujinxingia marina gen. nov. sp. nov., a new facultative anaerobic member of the class Deltaproteobacteria, and proposal of Lujinxingaceae fam. nov.</title>
        <authorList>
            <person name="Li C.-M."/>
        </authorList>
    </citation>
    <scope>NUCLEOTIDE SEQUENCE [LARGE SCALE GENOMIC DNA]</scope>
    <source>
        <strain evidence="7 8">B210</strain>
    </source>
</reference>
<dbReference type="AlphaFoldDB" id="A0A328C5A8"/>
<gene>
    <name evidence="7" type="ORF">DL240_13670</name>
</gene>
<comment type="caution">
    <text evidence="7">The sequence shown here is derived from an EMBL/GenBank/DDBJ whole genome shotgun (WGS) entry which is preliminary data.</text>
</comment>
<dbReference type="EMBL" id="QHKO01000006">
    <property type="protein sequence ID" value="RAL21176.1"/>
    <property type="molecule type" value="Genomic_DNA"/>
</dbReference>
<dbReference type="Proteomes" id="UP000249169">
    <property type="component" value="Unassembled WGS sequence"/>
</dbReference>
<keyword evidence="4 7" id="KW-0808">Transferase</keyword>
<keyword evidence="8" id="KW-1185">Reference proteome</keyword>
<organism evidence="7 8">
    <name type="scientific">Lujinxingia litoralis</name>
    <dbReference type="NCBI Taxonomy" id="2211119"/>
    <lineage>
        <taxon>Bacteria</taxon>
        <taxon>Deltaproteobacteria</taxon>
        <taxon>Bradymonadales</taxon>
        <taxon>Lujinxingiaceae</taxon>
        <taxon>Lujinxingia</taxon>
    </lineage>
</organism>
<dbReference type="GO" id="GO:0005886">
    <property type="term" value="C:plasma membrane"/>
    <property type="evidence" value="ECO:0007669"/>
    <property type="project" value="UniProtKB-SubCell"/>
</dbReference>
<dbReference type="GO" id="GO:0016757">
    <property type="term" value="F:glycosyltransferase activity"/>
    <property type="evidence" value="ECO:0007669"/>
    <property type="project" value="UniProtKB-KW"/>
</dbReference>
<dbReference type="Gene3D" id="3.90.550.10">
    <property type="entry name" value="Spore Coat Polysaccharide Biosynthesis Protein SpsA, Chain A"/>
    <property type="match status" value="1"/>
</dbReference>
<dbReference type="InterPro" id="IPR029044">
    <property type="entry name" value="Nucleotide-diphossugar_trans"/>
</dbReference>